<dbReference type="PANTHER" id="PTHR34387">
    <property type="entry name" value="SLR1258 PROTEIN"/>
    <property type="match status" value="1"/>
</dbReference>
<dbReference type="Proteomes" id="UP001328733">
    <property type="component" value="Unassembled WGS sequence"/>
</dbReference>
<sequence length="236" mass="25532">MNRKKFLTAFLIATTVLNTGLIMPSNASERQERTITVTGEGVENIPTTLARVQLGVEIQGADAATVQREIATRSDALVKFLRSRQVEKLETTGINLQPNYNYNNNQRQLVGYVGTNIVSFQMETEKVGNLLDEAVKAGATRIDNIGFTAKDEAIATARQSALVKATQQARQQAAVVLQSLGFTPKEPVSIQIGNTNNPVPIAKSETVFRSADAAPPSPVIGGEQTVRAFVTLEISY</sequence>
<proteinExistence type="predicted"/>
<dbReference type="InterPro" id="IPR052022">
    <property type="entry name" value="26kDa_periplasmic_antigen"/>
</dbReference>
<dbReference type="Pfam" id="PF04402">
    <property type="entry name" value="SIMPL"/>
    <property type="match status" value="1"/>
</dbReference>
<name>A0AAW9QPY3_9CHRO</name>
<evidence type="ECO:0000313" key="2">
    <source>
        <dbReference type="EMBL" id="MEG3435498.1"/>
    </source>
</evidence>
<keyword evidence="1" id="KW-0732">Signal</keyword>
<gene>
    <name evidence="2" type="ORF">V0288_00045</name>
</gene>
<protein>
    <submittedName>
        <fullName evidence="2">SIMPL domain-containing protein</fullName>
    </submittedName>
</protein>
<reference evidence="2 3" key="1">
    <citation type="submission" date="2024-01" db="EMBL/GenBank/DDBJ databases">
        <title>Genomic insights into the taxonomy and metabolism of the cyanobacterium Pannus brasiliensis CCIBt3594.</title>
        <authorList>
            <person name="Machado M."/>
            <person name="Botero N.B."/>
            <person name="Andreote A.P.D."/>
            <person name="Feitosa A.M.T."/>
            <person name="Popin R."/>
            <person name="Sivonen K."/>
            <person name="Fiore M.F."/>
        </authorList>
    </citation>
    <scope>NUCLEOTIDE SEQUENCE [LARGE SCALE GENOMIC DNA]</scope>
    <source>
        <strain evidence="2 3">CCIBt3594</strain>
    </source>
</reference>
<organism evidence="2 3">
    <name type="scientific">Pannus brasiliensis CCIBt3594</name>
    <dbReference type="NCBI Taxonomy" id="1427578"/>
    <lineage>
        <taxon>Bacteria</taxon>
        <taxon>Bacillati</taxon>
        <taxon>Cyanobacteriota</taxon>
        <taxon>Cyanophyceae</taxon>
        <taxon>Oscillatoriophycideae</taxon>
        <taxon>Chroococcales</taxon>
        <taxon>Microcystaceae</taxon>
        <taxon>Pannus</taxon>
    </lineage>
</organism>
<evidence type="ECO:0000256" key="1">
    <source>
        <dbReference type="SAM" id="SignalP"/>
    </source>
</evidence>
<dbReference type="AlphaFoldDB" id="A0AAW9QPY3"/>
<dbReference type="EMBL" id="JBAFSM010000001">
    <property type="protein sequence ID" value="MEG3435498.1"/>
    <property type="molecule type" value="Genomic_DNA"/>
</dbReference>
<dbReference type="InterPro" id="IPR007497">
    <property type="entry name" value="SIMPL/DUF541"/>
</dbReference>
<dbReference type="PANTHER" id="PTHR34387:SF1">
    <property type="entry name" value="PERIPLASMIC IMMUNOGENIC PROTEIN"/>
    <property type="match status" value="1"/>
</dbReference>
<keyword evidence="3" id="KW-1185">Reference proteome</keyword>
<dbReference type="GO" id="GO:0006974">
    <property type="term" value="P:DNA damage response"/>
    <property type="evidence" value="ECO:0007669"/>
    <property type="project" value="TreeGrafter"/>
</dbReference>
<accession>A0AAW9QPY3</accession>
<dbReference type="RefSeq" id="WP_332862949.1">
    <property type="nucleotide sequence ID" value="NZ_JBAFSM010000001.1"/>
</dbReference>
<feature type="signal peptide" evidence="1">
    <location>
        <begin position="1"/>
        <end position="27"/>
    </location>
</feature>
<comment type="caution">
    <text evidence="2">The sequence shown here is derived from an EMBL/GenBank/DDBJ whole genome shotgun (WGS) entry which is preliminary data.</text>
</comment>
<dbReference type="Gene3D" id="3.30.70.2970">
    <property type="entry name" value="Protein of unknown function (DUF541), domain 2"/>
    <property type="match status" value="1"/>
</dbReference>
<dbReference type="Gene3D" id="3.30.110.170">
    <property type="entry name" value="Protein of unknown function (DUF541), domain 1"/>
    <property type="match status" value="1"/>
</dbReference>
<evidence type="ECO:0000313" key="3">
    <source>
        <dbReference type="Proteomes" id="UP001328733"/>
    </source>
</evidence>
<feature type="chain" id="PRO_5043970519" evidence="1">
    <location>
        <begin position="28"/>
        <end position="236"/>
    </location>
</feature>